<protein>
    <submittedName>
        <fullName evidence="2">Uncharacterized protein</fullName>
    </submittedName>
</protein>
<evidence type="ECO:0000256" key="1">
    <source>
        <dbReference type="SAM" id="MobiDB-lite"/>
    </source>
</evidence>
<accession>A0A251SSV3</accession>
<gene>
    <name evidence="2" type="ORF">HannXRQ_Chr13g0407481</name>
</gene>
<dbReference type="Proteomes" id="UP000215914">
    <property type="component" value="Chromosome 13"/>
</dbReference>
<evidence type="ECO:0000313" key="3">
    <source>
        <dbReference type="Proteomes" id="UP000215914"/>
    </source>
</evidence>
<feature type="region of interest" description="Disordered" evidence="1">
    <location>
        <begin position="64"/>
        <end position="89"/>
    </location>
</feature>
<dbReference type="AlphaFoldDB" id="A0A251SSV3"/>
<dbReference type="EMBL" id="CM007902">
    <property type="protein sequence ID" value="OTG01937.1"/>
    <property type="molecule type" value="Genomic_DNA"/>
</dbReference>
<evidence type="ECO:0000313" key="2">
    <source>
        <dbReference type="EMBL" id="OTG01937.1"/>
    </source>
</evidence>
<name>A0A251SSV3_HELAN</name>
<feature type="compositionally biased region" description="Polar residues" evidence="1">
    <location>
        <begin position="64"/>
        <end position="87"/>
    </location>
</feature>
<keyword evidence="3" id="KW-1185">Reference proteome</keyword>
<dbReference type="InParanoid" id="A0A251SSV3"/>
<reference evidence="3" key="1">
    <citation type="journal article" date="2017" name="Nature">
        <title>The sunflower genome provides insights into oil metabolism, flowering and Asterid evolution.</title>
        <authorList>
            <person name="Badouin H."/>
            <person name="Gouzy J."/>
            <person name="Grassa C.J."/>
            <person name="Murat F."/>
            <person name="Staton S.E."/>
            <person name="Cottret L."/>
            <person name="Lelandais-Briere C."/>
            <person name="Owens G.L."/>
            <person name="Carrere S."/>
            <person name="Mayjonade B."/>
            <person name="Legrand L."/>
            <person name="Gill N."/>
            <person name="Kane N.C."/>
            <person name="Bowers J.E."/>
            <person name="Hubner S."/>
            <person name="Bellec A."/>
            <person name="Berard A."/>
            <person name="Berges H."/>
            <person name="Blanchet N."/>
            <person name="Boniface M.C."/>
            <person name="Brunel D."/>
            <person name="Catrice O."/>
            <person name="Chaidir N."/>
            <person name="Claudel C."/>
            <person name="Donnadieu C."/>
            <person name="Faraut T."/>
            <person name="Fievet G."/>
            <person name="Helmstetter N."/>
            <person name="King M."/>
            <person name="Knapp S.J."/>
            <person name="Lai Z."/>
            <person name="Le Paslier M.C."/>
            <person name="Lippi Y."/>
            <person name="Lorenzon L."/>
            <person name="Mandel J.R."/>
            <person name="Marage G."/>
            <person name="Marchand G."/>
            <person name="Marquand E."/>
            <person name="Bret-Mestries E."/>
            <person name="Morien E."/>
            <person name="Nambeesan S."/>
            <person name="Nguyen T."/>
            <person name="Pegot-Espagnet P."/>
            <person name="Pouilly N."/>
            <person name="Raftis F."/>
            <person name="Sallet E."/>
            <person name="Schiex T."/>
            <person name="Thomas J."/>
            <person name="Vandecasteele C."/>
            <person name="Vares D."/>
            <person name="Vear F."/>
            <person name="Vautrin S."/>
            <person name="Crespi M."/>
            <person name="Mangin B."/>
            <person name="Burke J.M."/>
            <person name="Salse J."/>
            <person name="Munos S."/>
            <person name="Vincourt P."/>
            <person name="Rieseberg L.H."/>
            <person name="Langlade N.B."/>
        </authorList>
    </citation>
    <scope>NUCLEOTIDE SEQUENCE [LARGE SCALE GENOMIC DNA]</scope>
    <source>
        <strain evidence="3">cv. SF193</strain>
    </source>
</reference>
<sequence>MDFDTPPKSSSLNVIPASDHSGLVTMVAVLVDDSRTSWGVVVPSNQSTRQVDWSTLVNRSQGQSTTVNGLVSGQQRSNRSNEVNSGPGNDLNIARFIDFVVFFLVYANRA</sequence>
<proteinExistence type="predicted"/>
<organism evidence="2 3">
    <name type="scientific">Helianthus annuus</name>
    <name type="common">Common sunflower</name>
    <dbReference type="NCBI Taxonomy" id="4232"/>
    <lineage>
        <taxon>Eukaryota</taxon>
        <taxon>Viridiplantae</taxon>
        <taxon>Streptophyta</taxon>
        <taxon>Embryophyta</taxon>
        <taxon>Tracheophyta</taxon>
        <taxon>Spermatophyta</taxon>
        <taxon>Magnoliopsida</taxon>
        <taxon>eudicotyledons</taxon>
        <taxon>Gunneridae</taxon>
        <taxon>Pentapetalae</taxon>
        <taxon>asterids</taxon>
        <taxon>campanulids</taxon>
        <taxon>Asterales</taxon>
        <taxon>Asteraceae</taxon>
        <taxon>Asteroideae</taxon>
        <taxon>Heliantheae alliance</taxon>
        <taxon>Heliantheae</taxon>
        <taxon>Helianthus</taxon>
    </lineage>
</organism>